<feature type="transmembrane region" description="Helical" evidence="7">
    <location>
        <begin position="152"/>
        <end position="175"/>
    </location>
</feature>
<feature type="transmembrane region" description="Helical" evidence="7">
    <location>
        <begin position="187"/>
        <end position="207"/>
    </location>
</feature>
<feature type="transmembrane region" description="Helical" evidence="7">
    <location>
        <begin position="58"/>
        <end position="76"/>
    </location>
</feature>
<dbReference type="VEuPathDB" id="FungiDB:SAPIO_CDS6550"/>
<accession>A0A084G3R2</accession>
<feature type="transmembrane region" description="Helical" evidence="7">
    <location>
        <begin position="417"/>
        <end position="438"/>
    </location>
</feature>
<dbReference type="FunFam" id="1.20.1250.20:FF:000034">
    <property type="entry name" value="MFS general substrate transporter"/>
    <property type="match status" value="1"/>
</dbReference>
<keyword evidence="3 7" id="KW-0812">Transmembrane</keyword>
<dbReference type="PANTHER" id="PTHR43791">
    <property type="entry name" value="PERMEASE-RELATED"/>
    <property type="match status" value="1"/>
</dbReference>
<evidence type="ECO:0000256" key="3">
    <source>
        <dbReference type="ARBA" id="ARBA00022692"/>
    </source>
</evidence>
<feature type="transmembrane region" description="Helical" evidence="7">
    <location>
        <begin position="127"/>
        <end position="146"/>
    </location>
</feature>
<dbReference type="EMBL" id="JOWA01000104">
    <property type="protein sequence ID" value="KEZ41974.1"/>
    <property type="molecule type" value="Genomic_DNA"/>
</dbReference>
<evidence type="ECO:0000313" key="10">
    <source>
        <dbReference type="Proteomes" id="UP000028545"/>
    </source>
</evidence>
<feature type="transmembrane region" description="Helical" evidence="7">
    <location>
        <begin position="96"/>
        <end position="115"/>
    </location>
</feature>
<gene>
    <name evidence="9" type="ORF">SAPIO_CDS6550</name>
</gene>
<dbReference type="Gene3D" id="1.20.1250.20">
    <property type="entry name" value="MFS general substrate transporter like domains"/>
    <property type="match status" value="2"/>
</dbReference>
<comment type="caution">
    <text evidence="9">The sequence shown here is derived from an EMBL/GenBank/DDBJ whole genome shotgun (WGS) entry which is preliminary data.</text>
</comment>
<evidence type="ECO:0000313" key="9">
    <source>
        <dbReference type="EMBL" id="KEZ41974.1"/>
    </source>
</evidence>
<sequence length="509" mass="56667">MATVHRKTGGNIDPGSGDPNDKAYSEHAELRLEKELGSVPDFDMPPEEERRMVRKCDWRILPIVSALYVMSFLNRVNIGNARIFNLEKYLGLSGDDYQLCVAVLFATYVTFEIPSNILLKKLQPRRFIPGIAIAWGAVSLCTGFVQNKTQMIAVRLLLGIFEAGYFPGAAFYLTFFYRRRELAIRIFYLYASAALAGVIGGLVAYGLGHMDGVRGLSAWRWLMILEGLPTMLLGIIAFFVLANSPSEAPYLTEREKSFVQIRRHLDGSSLGLEGEGKIDWQQSMSAFRDWKVWTLSVGQLGATVAIYGYNTFLPTIINALGYNGLHTQLLTIPCYFAGVLCFLGTAYLSDRTGRRGYFAITGGVTCAVGYVIILASFARGNAPQYAGCIIVGMGVYTATGIPLSWMPSNLPSHYKRAVGQAMAMTLANVSGTFTPFLYRTQDRPLYRLGHAGSLGFMVLTIVMHALTSVLLKRENKRRNRGERNYRLEGKTPEEIAQLGDDHPDYRYMY</sequence>
<feature type="transmembrane region" description="Helical" evidence="7">
    <location>
        <begin position="356"/>
        <end position="378"/>
    </location>
</feature>
<evidence type="ECO:0000259" key="8">
    <source>
        <dbReference type="PROSITE" id="PS50850"/>
    </source>
</evidence>
<dbReference type="KEGG" id="sapo:SAPIO_CDS6550"/>
<dbReference type="InterPro" id="IPR020846">
    <property type="entry name" value="MFS_dom"/>
</dbReference>
<reference evidence="9 10" key="1">
    <citation type="journal article" date="2014" name="Genome Announc.">
        <title>Draft genome sequence of the pathogenic fungus Scedosporium apiospermum.</title>
        <authorList>
            <person name="Vandeputte P."/>
            <person name="Ghamrawi S."/>
            <person name="Rechenmann M."/>
            <person name="Iltis A."/>
            <person name="Giraud S."/>
            <person name="Fleury M."/>
            <person name="Thornton C."/>
            <person name="Delhaes L."/>
            <person name="Meyer W."/>
            <person name="Papon N."/>
            <person name="Bouchara J.P."/>
        </authorList>
    </citation>
    <scope>NUCLEOTIDE SEQUENCE [LARGE SCALE GENOMIC DNA]</scope>
    <source>
        <strain evidence="9 10">IHEM 14462</strain>
    </source>
</reference>
<name>A0A084G3R2_PSEDA</name>
<feature type="domain" description="Major facilitator superfamily (MFS) profile" evidence="8">
    <location>
        <begin position="60"/>
        <end position="476"/>
    </location>
</feature>
<evidence type="ECO:0000256" key="2">
    <source>
        <dbReference type="ARBA" id="ARBA00022448"/>
    </source>
</evidence>
<dbReference type="OrthoDB" id="2962993at2759"/>
<protein>
    <submittedName>
        <fullName evidence="9">Putative high-affinity nicotinic acid transporter protein</fullName>
    </submittedName>
</protein>
<dbReference type="FunFam" id="1.20.1250.20:FF:000068">
    <property type="entry name" value="MFS general substrate transporter"/>
    <property type="match status" value="1"/>
</dbReference>
<evidence type="ECO:0000256" key="5">
    <source>
        <dbReference type="ARBA" id="ARBA00023136"/>
    </source>
</evidence>
<dbReference type="PANTHER" id="PTHR43791:SF91">
    <property type="entry name" value="MAJOR FACILITATOR SUPERFAMILY (MFS) PROFILE DOMAIN-CONTAINING PROTEIN-RELATED"/>
    <property type="match status" value="1"/>
</dbReference>
<evidence type="ECO:0000256" key="7">
    <source>
        <dbReference type="SAM" id="Phobius"/>
    </source>
</evidence>
<dbReference type="GeneID" id="27725622"/>
<feature type="transmembrane region" description="Helical" evidence="7">
    <location>
        <begin position="292"/>
        <end position="309"/>
    </location>
</feature>
<dbReference type="GO" id="GO:0016020">
    <property type="term" value="C:membrane"/>
    <property type="evidence" value="ECO:0007669"/>
    <property type="project" value="UniProtKB-SubCell"/>
</dbReference>
<keyword evidence="2" id="KW-0813">Transport</keyword>
<keyword evidence="4 7" id="KW-1133">Transmembrane helix</keyword>
<dbReference type="OMA" id="IYGLLWA"/>
<feature type="region of interest" description="Disordered" evidence="6">
    <location>
        <begin position="1"/>
        <end position="24"/>
    </location>
</feature>
<feature type="transmembrane region" description="Helical" evidence="7">
    <location>
        <begin position="329"/>
        <end position="349"/>
    </location>
</feature>
<comment type="subcellular location">
    <subcellularLocation>
        <location evidence="1">Membrane</location>
        <topology evidence="1">Multi-pass membrane protein</topology>
    </subcellularLocation>
</comment>
<keyword evidence="5 7" id="KW-0472">Membrane</keyword>
<keyword evidence="10" id="KW-1185">Reference proteome</keyword>
<dbReference type="PROSITE" id="PS50850">
    <property type="entry name" value="MFS"/>
    <property type="match status" value="1"/>
</dbReference>
<dbReference type="Pfam" id="PF07690">
    <property type="entry name" value="MFS_1"/>
    <property type="match status" value="1"/>
</dbReference>
<dbReference type="AlphaFoldDB" id="A0A084G3R2"/>
<feature type="transmembrane region" description="Helical" evidence="7">
    <location>
        <begin position="219"/>
        <end position="241"/>
    </location>
</feature>
<dbReference type="RefSeq" id="XP_016641773.1">
    <property type="nucleotide sequence ID" value="XM_016788620.1"/>
</dbReference>
<dbReference type="HOGENOM" id="CLU_001265_0_1_1"/>
<organism evidence="9 10">
    <name type="scientific">Pseudallescheria apiosperma</name>
    <name type="common">Scedosporium apiospermum</name>
    <dbReference type="NCBI Taxonomy" id="563466"/>
    <lineage>
        <taxon>Eukaryota</taxon>
        <taxon>Fungi</taxon>
        <taxon>Dikarya</taxon>
        <taxon>Ascomycota</taxon>
        <taxon>Pezizomycotina</taxon>
        <taxon>Sordariomycetes</taxon>
        <taxon>Hypocreomycetidae</taxon>
        <taxon>Microascales</taxon>
        <taxon>Microascaceae</taxon>
        <taxon>Scedosporium</taxon>
    </lineage>
</organism>
<dbReference type="InterPro" id="IPR036259">
    <property type="entry name" value="MFS_trans_sf"/>
</dbReference>
<dbReference type="Proteomes" id="UP000028545">
    <property type="component" value="Unassembled WGS sequence"/>
</dbReference>
<dbReference type="InterPro" id="IPR011701">
    <property type="entry name" value="MFS"/>
</dbReference>
<feature type="transmembrane region" description="Helical" evidence="7">
    <location>
        <begin position="450"/>
        <end position="471"/>
    </location>
</feature>
<evidence type="ECO:0000256" key="4">
    <source>
        <dbReference type="ARBA" id="ARBA00022989"/>
    </source>
</evidence>
<evidence type="ECO:0000256" key="6">
    <source>
        <dbReference type="SAM" id="MobiDB-lite"/>
    </source>
</evidence>
<proteinExistence type="predicted"/>
<dbReference type="SUPFAM" id="SSF103473">
    <property type="entry name" value="MFS general substrate transporter"/>
    <property type="match status" value="1"/>
</dbReference>
<dbReference type="GO" id="GO:0022857">
    <property type="term" value="F:transmembrane transporter activity"/>
    <property type="evidence" value="ECO:0007669"/>
    <property type="project" value="InterPro"/>
</dbReference>
<evidence type="ECO:0000256" key="1">
    <source>
        <dbReference type="ARBA" id="ARBA00004141"/>
    </source>
</evidence>
<feature type="transmembrane region" description="Helical" evidence="7">
    <location>
        <begin position="384"/>
        <end position="405"/>
    </location>
</feature>